<sequence>MSLLIGNEPILDMTNEQNQQKLRKAVSDVSKEIDKYYNELKLERQLGAIEEVEQAECQCCGLKEDCTTVYITEVQECYCGKWVCGLCSEAVKERVGRSPAVAMQDALNSHRDFCQEYNATTRLNPQLSLTHSMREIAKRSLESRKSKGLSISKLSRTTSYP</sequence>
<dbReference type="Gramene" id="rna-AYBTSS11_LOCUS25976">
    <property type="protein sequence ID" value="CAJ1973909.1"/>
    <property type="gene ID" value="gene-AYBTSS11_LOCUS25976"/>
</dbReference>
<dbReference type="PANTHER" id="PTHR33108:SF14">
    <property type="entry name" value="OS01G0745000 PROTEIN"/>
    <property type="match status" value="1"/>
</dbReference>
<reference evidence="1" key="1">
    <citation type="submission" date="2023-10" db="EMBL/GenBank/DDBJ databases">
        <authorList>
            <person name="Domelevo Entfellner J.-B."/>
        </authorList>
    </citation>
    <scope>NUCLEOTIDE SEQUENCE</scope>
</reference>
<organism evidence="1 2">
    <name type="scientific">Sphenostylis stenocarpa</name>
    <dbReference type="NCBI Taxonomy" id="92480"/>
    <lineage>
        <taxon>Eukaryota</taxon>
        <taxon>Viridiplantae</taxon>
        <taxon>Streptophyta</taxon>
        <taxon>Embryophyta</taxon>
        <taxon>Tracheophyta</taxon>
        <taxon>Spermatophyta</taxon>
        <taxon>Magnoliopsida</taxon>
        <taxon>eudicotyledons</taxon>
        <taxon>Gunneridae</taxon>
        <taxon>Pentapetalae</taxon>
        <taxon>rosids</taxon>
        <taxon>fabids</taxon>
        <taxon>Fabales</taxon>
        <taxon>Fabaceae</taxon>
        <taxon>Papilionoideae</taxon>
        <taxon>50 kb inversion clade</taxon>
        <taxon>NPAAA clade</taxon>
        <taxon>indigoferoid/millettioid clade</taxon>
        <taxon>Phaseoleae</taxon>
        <taxon>Sphenostylis</taxon>
    </lineage>
</organism>
<dbReference type="Proteomes" id="UP001189624">
    <property type="component" value="Chromosome 9"/>
</dbReference>
<dbReference type="EMBL" id="OY731406">
    <property type="protein sequence ID" value="CAJ1973909.1"/>
    <property type="molecule type" value="Genomic_DNA"/>
</dbReference>
<evidence type="ECO:0000313" key="2">
    <source>
        <dbReference type="Proteomes" id="UP001189624"/>
    </source>
</evidence>
<accession>A0AA86SZP0</accession>
<gene>
    <name evidence="1" type="ORF">AYBTSS11_LOCUS25976</name>
</gene>
<protein>
    <submittedName>
        <fullName evidence="1">Uncharacterized protein</fullName>
    </submittedName>
</protein>
<dbReference type="Pfam" id="PF07911">
    <property type="entry name" value="DUF1677"/>
    <property type="match status" value="1"/>
</dbReference>
<proteinExistence type="predicted"/>
<name>A0AA86SZP0_9FABA</name>
<keyword evidence="2" id="KW-1185">Reference proteome</keyword>
<dbReference type="InterPro" id="IPR012876">
    <property type="entry name" value="DUF1677_pln"/>
</dbReference>
<dbReference type="PANTHER" id="PTHR33108">
    <property type="entry name" value="OS01G0745000 PROTEIN"/>
    <property type="match status" value="1"/>
</dbReference>
<dbReference type="AlphaFoldDB" id="A0AA86SZP0"/>
<evidence type="ECO:0000313" key="1">
    <source>
        <dbReference type="EMBL" id="CAJ1973909.1"/>
    </source>
</evidence>